<dbReference type="PANTHER" id="PTHR12774:SF2">
    <property type="entry name" value="PEROXISOMAL BIOGENESIS FACTOR 19"/>
    <property type="match status" value="1"/>
</dbReference>
<dbReference type="EMBL" id="JAQHRD010000005">
    <property type="protein sequence ID" value="KAJ6440530.1"/>
    <property type="molecule type" value="Genomic_DNA"/>
</dbReference>
<feature type="region of interest" description="Disordered" evidence="1">
    <location>
        <begin position="28"/>
        <end position="59"/>
    </location>
</feature>
<dbReference type="GO" id="GO:0045046">
    <property type="term" value="P:protein import into peroxisome membrane"/>
    <property type="evidence" value="ECO:0007669"/>
    <property type="project" value="TreeGrafter"/>
</dbReference>
<name>A0AB34FMY0_9HYPO</name>
<evidence type="ECO:0000313" key="3">
    <source>
        <dbReference type="Proteomes" id="UP001163105"/>
    </source>
</evidence>
<reference evidence="2" key="1">
    <citation type="submission" date="2023-01" db="EMBL/GenBank/DDBJ databases">
        <title>The growth and conidiation of Purpureocillium lavendulum are regulated by nitrogen source and histone H3K14 acetylation.</title>
        <authorList>
            <person name="Tang P."/>
            <person name="Han J."/>
            <person name="Zhang C."/>
            <person name="Tang P."/>
            <person name="Qi F."/>
            <person name="Zhang K."/>
            <person name="Liang L."/>
        </authorList>
    </citation>
    <scope>NUCLEOTIDE SEQUENCE</scope>
    <source>
        <strain evidence="2">YMF1.00683</strain>
    </source>
</reference>
<accession>A0AB34FMY0</accession>
<dbReference type="GO" id="GO:0033328">
    <property type="term" value="F:peroxisome membrane targeting sequence binding"/>
    <property type="evidence" value="ECO:0007669"/>
    <property type="project" value="TreeGrafter"/>
</dbReference>
<dbReference type="Gene3D" id="1.20.120.900">
    <property type="entry name" value="Pex19, mPTS binding domain"/>
    <property type="match status" value="1"/>
</dbReference>
<feature type="compositionally biased region" description="Low complexity" evidence="1">
    <location>
        <begin position="161"/>
        <end position="180"/>
    </location>
</feature>
<dbReference type="Pfam" id="PF04614">
    <property type="entry name" value="Pex19"/>
    <property type="match status" value="1"/>
</dbReference>
<feature type="region of interest" description="Disordered" evidence="1">
    <location>
        <begin position="124"/>
        <end position="213"/>
    </location>
</feature>
<dbReference type="Proteomes" id="UP001163105">
    <property type="component" value="Unassembled WGS sequence"/>
</dbReference>
<dbReference type="PANTHER" id="PTHR12774">
    <property type="entry name" value="PEROXISOMAL BIOGENESIS FACTOR 19"/>
    <property type="match status" value="1"/>
</dbReference>
<dbReference type="InterPro" id="IPR038322">
    <property type="entry name" value="Pex19_C_sf"/>
</dbReference>
<organism evidence="2 3">
    <name type="scientific">Purpureocillium lavendulum</name>
    <dbReference type="NCBI Taxonomy" id="1247861"/>
    <lineage>
        <taxon>Eukaryota</taxon>
        <taxon>Fungi</taxon>
        <taxon>Dikarya</taxon>
        <taxon>Ascomycota</taxon>
        <taxon>Pezizomycotina</taxon>
        <taxon>Sordariomycetes</taxon>
        <taxon>Hypocreomycetidae</taxon>
        <taxon>Hypocreales</taxon>
        <taxon>Ophiocordycipitaceae</taxon>
        <taxon>Purpureocillium</taxon>
    </lineage>
</organism>
<evidence type="ECO:0000256" key="1">
    <source>
        <dbReference type="SAM" id="MobiDB-lite"/>
    </source>
</evidence>
<comment type="caution">
    <text evidence="2">The sequence shown here is derived from an EMBL/GenBank/DDBJ whole genome shotgun (WGS) entry which is preliminary data.</text>
</comment>
<proteinExistence type="predicted"/>
<feature type="compositionally biased region" description="Low complexity" evidence="1">
    <location>
        <begin position="193"/>
        <end position="210"/>
    </location>
</feature>
<feature type="region of interest" description="Disordered" evidence="1">
    <location>
        <begin position="315"/>
        <end position="348"/>
    </location>
</feature>
<feature type="compositionally biased region" description="Low complexity" evidence="1">
    <location>
        <begin position="80"/>
        <end position="95"/>
    </location>
</feature>
<dbReference type="GO" id="GO:0005778">
    <property type="term" value="C:peroxisomal membrane"/>
    <property type="evidence" value="ECO:0007669"/>
    <property type="project" value="TreeGrafter"/>
</dbReference>
<dbReference type="AlphaFoldDB" id="A0AB34FMY0"/>
<sequence length="348" mass="37386">MWDIMDTHAGVPADTKKDDAEVKIADVKDVPPTSASAEPAKAEEVVADVPDPDEDDLDDLDDMLDEFSSVKLDANKTVKPADAAASTSAPKSPAAGTVDAQTKAEDGFSEEDFAKQLQAGMADLLGELEKSPEMQEQFEEMFKQMSAAAAADGSAVPGQESGAASGSSKAPADAAAADASFQETIRRTMERMQSSGDQATAAAASGSSDDFMSEMLKQMGSGDFNAEGGEEEFSKMLMGMMEQLTNKEILYEPMKELDDKFPDWLEKNKDKTPAEDLKRYEDQKTLVREIVAKFEETTYSDSNAADREYIVDRMQKMQAAGSPPSDLVGDMASAQEAFAGPDDQCNPQ</sequence>
<gene>
    <name evidence="2" type="primary">PEX19</name>
    <name evidence="2" type="ORF">O9K51_06320</name>
</gene>
<feature type="region of interest" description="Disordered" evidence="1">
    <location>
        <begin position="73"/>
        <end position="109"/>
    </location>
</feature>
<protein>
    <submittedName>
        <fullName evidence="2">Pex19 protein</fullName>
    </submittedName>
</protein>
<keyword evidence="3" id="KW-1185">Reference proteome</keyword>
<evidence type="ECO:0000313" key="2">
    <source>
        <dbReference type="EMBL" id="KAJ6440530.1"/>
    </source>
</evidence>
<dbReference type="InterPro" id="IPR006708">
    <property type="entry name" value="Pex19"/>
</dbReference>
<feature type="compositionally biased region" description="Acidic residues" evidence="1">
    <location>
        <begin position="50"/>
        <end position="59"/>
    </location>
</feature>